<dbReference type="EMBL" id="JAOCDH010000014">
    <property type="protein sequence ID" value="MDH0702442.1"/>
    <property type="molecule type" value="Genomic_DNA"/>
</dbReference>
<accession>A0AA42IMX2</accession>
<evidence type="ECO:0008006" key="3">
    <source>
        <dbReference type="Google" id="ProtNLM"/>
    </source>
</evidence>
<gene>
    <name evidence="1" type="ORF">N5D41_13225</name>
</gene>
<reference evidence="1" key="1">
    <citation type="submission" date="2022-09" db="EMBL/GenBank/DDBJ databases">
        <title>Intensive care unit water sources are persistently colonized with multi-drug resistant bacteria and are the site of extensive horizontal gene transfer of antibiotic resistance genes.</title>
        <authorList>
            <person name="Diorio-Toth L."/>
        </authorList>
    </citation>
    <scope>NUCLEOTIDE SEQUENCE</scope>
    <source>
        <strain evidence="1">GD03863</strain>
    </source>
</reference>
<dbReference type="Proteomes" id="UP001161137">
    <property type="component" value="Unassembled WGS sequence"/>
</dbReference>
<name>A0AA42IMX2_9GAMM</name>
<comment type="caution">
    <text evidence="1">The sequence shown here is derived from an EMBL/GenBank/DDBJ whole genome shotgun (WGS) entry which is preliminary data.</text>
</comment>
<sequence>MKRLTIGLCLVLAGCAGQVAEPPEPVTVRVEVPVQVPCRTERVQRPAFAVDSLPIGASIAEQMRALRAERLQRKGYEVRLEAAIEACQ</sequence>
<dbReference type="RefSeq" id="WP_279836995.1">
    <property type="nucleotide sequence ID" value="NZ_JAOCDH010000014.1"/>
</dbReference>
<protein>
    <recommendedName>
        <fullName evidence="3">Lipoprotein</fullName>
    </recommendedName>
</protein>
<evidence type="ECO:0000313" key="1">
    <source>
        <dbReference type="EMBL" id="MDH0702442.1"/>
    </source>
</evidence>
<dbReference type="AlphaFoldDB" id="A0AA42IMX2"/>
<organism evidence="1 2">
    <name type="scientific">Ectopseudomonas toyotomiensis</name>
    <dbReference type="NCBI Taxonomy" id="554344"/>
    <lineage>
        <taxon>Bacteria</taxon>
        <taxon>Pseudomonadati</taxon>
        <taxon>Pseudomonadota</taxon>
        <taxon>Gammaproteobacteria</taxon>
        <taxon>Pseudomonadales</taxon>
        <taxon>Pseudomonadaceae</taxon>
        <taxon>Ectopseudomonas</taxon>
    </lineage>
</organism>
<dbReference type="PROSITE" id="PS51257">
    <property type="entry name" value="PROKAR_LIPOPROTEIN"/>
    <property type="match status" value="1"/>
</dbReference>
<evidence type="ECO:0000313" key="2">
    <source>
        <dbReference type="Proteomes" id="UP001161137"/>
    </source>
</evidence>
<proteinExistence type="predicted"/>